<reference evidence="1 2" key="1">
    <citation type="submission" date="2018-07" db="EMBL/GenBank/DDBJ databases">
        <title>Draft genome sequence of Ancylomarina sp. M1P.</title>
        <authorList>
            <person name="Yadav S."/>
            <person name="Villanueva L."/>
            <person name="Damste J.S.S."/>
        </authorList>
    </citation>
    <scope>NUCLEOTIDE SEQUENCE [LARGE SCALE GENOMIC DNA]</scope>
    <source>
        <strain evidence="1 2">M1P</strain>
    </source>
</reference>
<protein>
    <submittedName>
        <fullName evidence="1">Uncharacterized protein</fullName>
    </submittedName>
</protein>
<sequence length="68" mass="7784">MNRRRFLHNIGRGTILSVLAIFSGTMIFRNLNSNGDSCDFDFVCRNCKKVKGCRLPDGIDYKKKNSIQ</sequence>
<gene>
    <name evidence="1" type="ORF">DWB61_09490</name>
</gene>
<evidence type="ECO:0000313" key="2">
    <source>
        <dbReference type="Proteomes" id="UP000285794"/>
    </source>
</evidence>
<name>A0A425Y0V7_9BACT</name>
<dbReference type="Proteomes" id="UP000285794">
    <property type="component" value="Unassembled WGS sequence"/>
</dbReference>
<keyword evidence="2" id="KW-1185">Reference proteome</keyword>
<comment type="caution">
    <text evidence="1">The sequence shown here is derived from an EMBL/GenBank/DDBJ whole genome shotgun (WGS) entry which is preliminary data.</text>
</comment>
<dbReference type="OrthoDB" id="1122025at2"/>
<accession>A0A425Y0V7</accession>
<dbReference type="EMBL" id="QQWG01000008">
    <property type="protein sequence ID" value="RRG21504.1"/>
    <property type="molecule type" value="Genomic_DNA"/>
</dbReference>
<evidence type="ECO:0000313" key="1">
    <source>
        <dbReference type="EMBL" id="RRG21504.1"/>
    </source>
</evidence>
<proteinExistence type="predicted"/>
<organism evidence="1 2">
    <name type="scientific">Ancylomarina euxinus</name>
    <dbReference type="NCBI Taxonomy" id="2283627"/>
    <lineage>
        <taxon>Bacteria</taxon>
        <taxon>Pseudomonadati</taxon>
        <taxon>Bacteroidota</taxon>
        <taxon>Bacteroidia</taxon>
        <taxon>Marinilabiliales</taxon>
        <taxon>Marinifilaceae</taxon>
        <taxon>Ancylomarina</taxon>
    </lineage>
</organism>
<dbReference type="RefSeq" id="WP_125030657.1">
    <property type="nucleotide sequence ID" value="NZ_JAPXVP010000001.1"/>
</dbReference>
<dbReference type="AlphaFoldDB" id="A0A425Y0V7"/>